<feature type="compositionally biased region" description="Low complexity" evidence="6">
    <location>
        <begin position="116"/>
        <end position="138"/>
    </location>
</feature>
<comment type="subcellular location">
    <subcellularLocation>
        <location evidence="1">Cell membrane</location>
        <topology evidence="1">Multi-pass membrane protein</topology>
    </subcellularLocation>
</comment>
<gene>
    <name evidence="8" type="ORF">F1599_13330</name>
</gene>
<evidence type="ECO:0000313" key="9">
    <source>
        <dbReference type="Proteomes" id="UP000324324"/>
    </source>
</evidence>
<evidence type="ECO:0000256" key="5">
    <source>
        <dbReference type="ARBA" id="ARBA00023136"/>
    </source>
</evidence>
<feature type="transmembrane region" description="Helical" evidence="7">
    <location>
        <begin position="29"/>
        <end position="50"/>
    </location>
</feature>
<organism evidence="8 9">
    <name type="scientific">Cupriavidus cauae</name>
    <dbReference type="NCBI Taxonomy" id="2608999"/>
    <lineage>
        <taxon>Bacteria</taxon>
        <taxon>Pseudomonadati</taxon>
        <taxon>Pseudomonadota</taxon>
        <taxon>Betaproteobacteria</taxon>
        <taxon>Burkholderiales</taxon>
        <taxon>Burkholderiaceae</taxon>
        <taxon>Cupriavidus</taxon>
    </lineage>
</organism>
<feature type="region of interest" description="Disordered" evidence="6">
    <location>
        <begin position="112"/>
        <end position="138"/>
    </location>
</feature>
<evidence type="ECO:0000256" key="2">
    <source>
        <dbReference type="ARBA" id="ARBA00022475"/>
    </source>
</evidence>
<proteinExistence type="predicted"/>
<evidence type="ECO:0000256" key="3">
    <source>
        <dbReference type="ARBA" id="ARBA00022692"/>
    </source>
</evidence>
<keyword evidence="2" id="KW-1003">Cell membrane</keyword>
<evidence type="ECO:0000256" key="6">
    <source>
        <dbReference type="SAM" id="MobiDB-lite"/>
    </source>
</evidence>
<dbReference type="EMBL" id="VWRN01000034">
    <property type="protein sequence ID" value="KAA6123904.1"/>
    <property type="molecule type" value="Genomic_DNA"/>
</dbReference>
<feature type="transmembrane region" description="Helical" evidence="7">
    <location>
        <begin position="83"/>
        <end position="104"/>
    </location>
</feature>
<dbReference type="Pfam" id="PF03788">
    <property type="entry name" value="LrgA"/>
    <property type="match status" value="1"/>
</dbReference>
<protein>
    <submittedName>
        <fullName evidence="8">CidA/LrgA family protein</fullName>
    </submittedName>
</protein>
<dbReference type="RefSeq" id="WP_150083382.1">
    <property type="nucleotide sequence ID" value="NZ_VWRN01000034.1"/>
</dbReference>
<comment type="caution">
    <text evidence="8">The sequence shown here is derived from an EMBL/GenBank/DDBJ whole genome shotgun (WGS) entry which is preliminary data.</text>
</comment>
<evidence type="ECO:0000313" key="8">
    <source>
        <dbReference type="EMBL" id="KAA6123904.1"/>
    </source>
</evidence>
<dbReference type="PANTHER" id="PTHR33931:SF2">
    <property type="entry name" value="HOLIN-LIKE PROTEIN CIDA"/>
    <property type="match status" value="1"/>
</dbReference>
<feature type="transmembrane region" description="Helical" evidence="7">
    <location>
        <begin position="57"/>
        <end position="77"/>
    </location>
</feature>
<keyword evidence="9" id="KW-1185">Reference proteome</keyword>
<name>A0A5M8ASY0_9BURK</name>
<reference evidence="8 9" key="1">
    <citation type="submission" date="2019-09" db="EMBL/GenBank/DDBJ databases">
        <title>Isolation of a novel species in the genus Cupriavidus from patients with sepsis using whole genome sequencing.</title>
        <authorList>
            <person name="Kweon O.J."/>
            <person name="Lee M.-K."/>
        </authorList>
    </citation>
    <scope>NUCLEOTIDE SEQUENCE [LARGE SCALE GENOMIC DNA]</scope>
    <source>
        <strain evidence="8 9">MKL-01</strain>
    </source>
</reference>
<dbReference type="AlphaFoldDB" id="A0A5M8ASY0"/>
<dbReference type="Proteomes" id="UP000324324">
    <property type="component" value="Unassembled WGS sequence"/>
</dbReference>
<keyword evidence="5 7" id="KW-0472">Membrane</keyword>
<evidence type="ECO:0000256" key="7">
    <source>
        <dbReference type="SAM" id="Phobius"/>
    </source>
</evidence>
<evidence type="ECO:0000256" key="1">
    <source>
        <dbReference type="ARBA" id="ARBA00004651"/>
    </source>
</evidence>
<dbReference type="PANTHER" id="PTHR33931">
    <property type="entry name" value="HOLIN-LIKE PROTEIN CIDA-RELATED"/>
    <property type="match status" value="1"/>
</dbReference>
<keyword evidence="3 7" id="KW-0812">Transmembrane</keyword>
<sequence>MLQTLAILLVFQSVGEVFSYALRLPVPGPVIGMILLFCWLAIDDRLLAIIQGTTAELLKHLSLLFVPAGVGIMVHGSRIGGEWMPIIVALVLSTWLAIATTALVTRALMRKPPASPASSASSAGPSADDAATDAGERQ</sequence>
<accession>A0A5M8ASY0</accession>
<keyword evidence="4 7" id="KW-1133">Transmembrane helix</keyword>
<dbReference type="InterPro" id="IPR005538">
    <property type="entry name" value="LrgA/CidA"/>
</dbReference>
<dbReference type="GO" id="GO:0005886">
    <property type="term" value="C:plasma membrane"/>
    <property type="evidence" value="ECO:0007669"/>
    <property type="project" value="UniProtKB-SubCell"/>
</dbReference>
<evidence type="ECO:0000256" key="4">
    <source>
        <dbReference type="ARBA" id="ARBA00022989"/>
    </source>
</evidence>